<dbReference type="SUPFAM" id="SSF53056">
    <property type="entry name" value="beta-carbonic anhydrase, cab"/>
    <property type="match status" value="1"/>
</dbReference>
<dbReference type="PANTHER" id="PTHR43175:SF3">
    <property type="entry name" value="CARBON DISULFIDE HYDROLASE"/>
    <property type="match status" value="1"/>
</dbReference>
<organism evidence="8 9">
    <name type="scientific">Motilibacter rhizosphaerae</name>
    <dbReference type="NCBI Taxonomy" id="598652"/>
    <lineage>
        <taxon>Bacteria</taxon>
        <taxon>Bacillati</taxon>
        <taxon>Actinomycetota</taxon>
        <taxon>Actinomycetes</taxon>
        <taxon>Motilibacterales</taxon>
        <taxon>Motilibacteraceae</taxon>
        <taxon>Motilibacter</taxon>
    </lineage>
</organism>
<dbReference type="InterPro" id="IPR036874">
    <property type="entry name" value="Carbonic_anhydrase_sf"/>
</dbReference>
<evidence type="ECO:0000256" key="6">
    <source>
        <dbReference type="ARBA" id="ARBA00048348"/>
    </source>
</evidence>
<proteinExistence type="inferred from homology"/>
<keyword evidence="4 7" id="KW-0862">Zinc</keyword>
<feature type="binding site" evidence="7">
    <location>
        <position position="96"/>
    </location>
    <ligand>
        <name>Zn(2+)</name>
        <dbReference type="ChEBI" id="CHEBI:29105"/>
    </ligand>
</feature>
<evidence type="ECO:0000313" key="9">
    <source>
        <dbReference type="Proteomes" id="UP000293638"/>
    </source>
</evidence>
<name>A0A4Q7NUA3_9ACTN</name>
<accession>A0A4Q7NUA3</accession>
<gene>
    <name evidence="8" type="ORF">EV189_0003</name>
</gene>
<dbReference type="RefSeq" id="WP_231115928.1">
    <property type="nucleotide sequence ID" value="NZ_SGXD01000001.1"/>
</dbReference>
<dbReference type="Pfam" id="PF00484">
    <property type="entry name" value="Pro_CA"/>
    <property type="match status" value="1"/>
</dbReference>
<dbReference type="Proteomes" id="UP000293638">
    <property type="component" value="Unassembled WGS sequence"/>
</dbReference>
<comment type="caution">
    <text evidence="8">The sequence shown here is derived from an EMBL/GenBank/DDBJ whole genome shotgun (WGS) entry which is preliminary data.</text>
</comment>
<dbReference type="SMART" id="SM00947">
    <property type="entry name" value="Pro_CA"/>
    <property type="match status" value="1"/>
</dbReference>
<evidence type="ECO:0000256" key="1">
    <source>
        <dbReference type="ARBA" id="ARBA00006217"/>
    </source>
</evidence>
<evidence type="ECO:0000256" key="5">
    <source>
        <dbReference type="ARBA" id="ARBA00024993"/>
    </source>
</evidence>
<dbReference type="AlphaFoldDB" id="A0A4Q7NUA3"/>
<comment type="similarity">
    <text evidence="1">Belongs to the beta-class carbonic anhydrase family.</text>
</comment>
<dbReference type="PANTHER" id="PTHR43175">
    <property type="entry name" value="CARBONIC ANHYDRASE"/>
    <property type="match status" value="1"/>
</dbReference>
<comment type="cofactor">
    <cofactor evidence="7">
        <name>Zn(2+)</name>
        <dbReference type="ChEBI" id="CHEBI:29105"/>
    </cofactor>
    <text evidence="7">Binds 1 zinc ion per subunit.</text>
</comment>
<dbReference type="GO" id="GO:0004089">
    <property type="term" value="F:carbonate dehydratase activity"/>
    <property type="evidence" value="ECO:0007669"/>
    <property type="project" value="UniProtKB-EC"/>
</dbReference>
<feature type="binding site" evidence="7">
    <location>
        <position position="43"/>
    </location>
    <ligand>
        <name>Zn(2+)</name>
        <dbReference type="ChEBI" id="CHEBI:29105"/>
    </ligand>
</feature>
<evidence type="ECO:0000256" key="7">
    <source>
        <dbReference type="PIRSR" id="PIRSR601765-1"/>
    </source>
</evidence>
<protein>
    <recommendedName>
        <fullName evidence="2">carbonic anhydrase</fullName>
        <ecNumber evidence="2">4.2.1.1</ecNumber>
    </recommendedName>
</protein>
<dbReference type="EMBL" id="SGXD01000001">
    <property type="protein sequence ID" value="RZS90776.1"/>
    <property type="molecule type" value="Genomic_DNA"/>
</dbReference>
<dbReference type="InterPro" id="IPR001765">
    <property type="entry name" value="Carbonic_anhydrase"/>
</dbReference>
<comment type="catalytic activity">
    <reaction evidence="6">
        <text>hydrogencarbonate + H(+) = CO2 + H2O</text>
        <dbReference type="Rhea" id="RHEA:10748"/>
        <dbReference type="ChEBI" id="CHEBI:15377"/>
        <dbReference type="ChEBI" id="CHEBI:15378"/>
        <dbReference type="ChEBI" id="CHEBI:16526"/>
        <dbReference type="ChEBI" id="CHEBI:17544"/>
        <dbReference type="EC" id="4.2.1.1"/>
    </reaction>
</comment>
<evidence type="ECO:0000256" key="4">
    <source>
        <dbReference type="ARBA" id="ARBA00022833"/>
    </source>
</evidence>
<keyword evidence="9" id="KW-1185">Reference proteome</keyword>
<reference evidence="8 9" key="1">
    <citation type="submission" date="2019-02" db="EMBL/GenBank/DDBJ databases">
        <title>Genomic Encyclopedia of Type Strains, Phase IV (KMG-IV): sequencing the most valuable type-strain genomes for metagenomic binning, comparative biology and taxonomic classification.</title>
        <authorList>
            <person name="Goeker M."/>
        </authorList>
    </citation>
    <scope>NUCLEOTIDE SEQUENCE [LARGE SCALE GENOMIC DNA]</scope>
    <source>
        <strain evidence="8 9">DSM 45622</strain>
    </source>
</reference>
<evidence type="ECO:0000256" key="3">
    <source>
        <dbReference type="ARBA" id="ARBA00022723"/>
    </source>
</evidence>
<comment type="function">
    <text evidence="5">Catalyzes the reversible hydration of carbon dioxide to form bicarbonate.</text>
</comment>
<evidence type="ECO:0000313" key="8">
    <source>
        <dbReference type="EMBL" id="RZS90776.1"/>
    </source>
</evidence>
<dbReference type="CDD" id="cd03379">
    <property type="entry name" value="beta_CA_cladeD"/>
    <property type="match status" value="1"/>
</dbReference>
<dbReference type="EC" id="4.2.1.1" evidence="2"/>
<evidence type="ECO:0000256" key="2">
    <source>
        <dbReference type="ARBA" id="ARBA00012925"/>
    </source>
</evidence>
<keyword evidence="3 7" id="KW-0479">Metal-binding</keyword>
<sequence length="170" mass="18139">MPETATTPIPVEELLAGNARYAEGFDLGALATPPRRGVAVVSCMDSRYHPGTVLGLAEGDAHILRNAGGVVTDDVLRSLVVSQRKLGTRQVVVVQHTQCGQLTYQGPELADEIERETGQRPPFDFASFTDLEASVRDSVAKVRSSAFLPGRDAVSGFVYDVTTGRLSPVA</sequence>
<dbReference type="GO" id="GO:0008270">
    <property type="term" value="F:zinc ion binding"/>
    <property type="evidence" value="ECO:0007669"/>
    <property type="project" value="InterPro"/>
</dbReference>
<dbReference type="Gene3D" id="3.40.1050.10">
    <property type="entry name" value="Carbonic anhydrase"/>
    <property type="match status" value="1"/>
</dbReference>
<feature type="binding site" evidence="7">
    <location>
        <position position="99"/>
    </location>
    <ligand>
        <name>Zn(2+)</name>
        <dbReference type="ChEBI" id="CHEBI:29105"/>
    </ligand>
</feature>
<feature type="binding site" evidence="7">
    <location>
        <position position="45"/>
    </location>
    <ligand>
        <name>Zn(2+)</name>
        <dbReference type="ChEBI" id="CHEBI:29105"/>
    </ligand>
</feature>